<feature type="transmembrane region" description="Helical" evidence="1">
    <location>
        <begin position="317"/>
        <end position="336"/>
    </location>
</feature>
<feature type="transmembrane region" description="Helical" evidence="1">
    <location>
        <begin position="275"/>
        <end position="296"/>
    </location>
</feature>
<dbReference type="EMBL" id="JAEAOA010002171">
    <property type="protein sequence ID" value="KAK3593484.1"/>
    <property type="molecule type" value="Genomic_DNA"/>
</dbReference>
<organism evidence="2 3">
    <name type="scientific">Potamilus streckersoni</name>
    <dbReference type="NCBI Taxonomy" id="2493646"/>
    <lineage>
        <taxon>Eukaryota</taxon>
        <taxon>Metazoa</taxon>
        <taxon>Spiralia</taxon>
        <taxon>Lophotrochozoa</taxon>
        <taxon>Mollusca</taxon>
        <taxon>Bivalvia</taxon>
        <taxon>Autobranchia</taxon>
        <taxon>Heteroconchia</taxon>
        <taxon>Palaeoheterodonta</taxon>
        <taxon>Unionida</taxon>
        <taxon>Unionoidea</taxon>
        <taxon>Unionidae</taxon>
        <taxon>Ambleminae</taxon>
        <taxon>Lampsilini</taxon>
        <taxon>Potamilus</taxon>
    </lineage>
</organism>
<reference evidence="2" key="2">
    <citation type="journal article" date="2021" name="Genome Biol. Evol.">
        <title>Developing a high-quality reference genome for a parasitic bivalve with doubly uniparental inheritance (Bivalvia: Unionida).</title>
        <authorList>
            <person name="Smith C.H."/>
        </authorList>
    </citation>
    <scope>NUCLEOTIDE SEQUENCE</scope>
    <source>
        <strain evidence="2">CHS0354</strain>
        <tissue evidence="2">Mantle</tissue>
    </source>
</reference>
<evidence type="ECO:0000313" key="2">
    <source>
        <dbReference type="EMBL" id="KAK3593484.1"/>
    </source>
</evidence>
<protein>
    <submittedName>
        <fullName evidence="2">Uncharacterized protein</fullName>
    </submittedName>
</protein>
<feature type="transmembrane region" description="Helical" evidence="1">
    <location>
        <begin position="58"/>
        <end position="74"/>
    </location>
</feature>
<reference evidence="2" key="3">
    <citation type="submission" date="2023-05" db="EMBL/GenBank/DDBJ databases">
        <authorList>
            <person name="Smith C.H."/>
        </authorList>
    </citation>
    <scope>NUCLEOTIDE SEQUENCE</scope>
    <source>
        <strain evidence="2">CHS0354</strain>
        <tissue evidence="2">Mantle</tissue>
    </source>
</reference>
<accession>A0AAE0SKB1</accession>
<feature type="transmembrane region" description="Helical" evidence="1">
    <location>
        <begin position="195"/>
        <end position="214"/>
    </location>
</feature>
<dbReference type="AlphaFoldDB" id="A0AAE0SKB1"/>
<comment type="caution">
    <text evidence="2">The sequence shown here is derived from an EMBL/GenBank/DDBJ whole genome shotgun (WGS) entry which is preliminary data.</text>
</comment>
<reference evidence="2" key="1">
    <citation type="journal article" date="2021" name="Genome Biol. Evol.">
        <title>A High-Quality Reference Genome for a Parasitic Bivalve with Doubly Uniparental Inheritance (Bivalvia: Unionida).</title>
        <authorList>
            <person name="Smith C.H."/>
        </authorList>
    </citation>
    <scope>NUCLEOTIDE SEQUENCE</scope>
    <source>
        <strain evidence="2">CHS0354</strain>
    </source>
</reference>
<evidence type="ECO:0000256" key="1">
    <source>
        <dbReference type="SAM" id="Phobius"/>
    </source>
</evidence>
<proteinExistence type="predicted"/>
<feature type="transmembrane region" description="Helical" evidence="1">
    <location>
        <begin position="250"/>
        <end position="269"/>
    </location>
</feature>
<feature type="transmembrane region" description="Helical" evidence="1">
    <location>
        <begin position="81"/>
        <end position="100"/>
    </location>
</feature>
<keyword evidence="1" id="KW-0472">Membrane</keyword>
<feature type="transmembrane region" description="Helical" evidence="1">
    <location>
        <begin position="155"/>
        <end position="174"/>
    </location>
</feature>
<sequence length="371" mass="42086">MVLRRKMNEPEKEQGRWRLSLLSGAFVLASLVNCICRQELFMNTHHFKQFENGYEIPLILTILETVTSAVLVTANSQMCEGIVICAFAHIKSIFLFSYWINLNRKSSFVVGYLEPIILTMLLRICTGIDLRAGIMVSLGLVSLGATLSLGDMSAYTNPCREIIVIFLYIFFISLRNITLKHLKEESLTFSPRKRLIVPYTVGTFVLGFISSALYLSEAVIPTMLALMTIYTSVFIFYLTTLMVQLCDISFLSVIGVWTQVLLNFAVLTQNYVHSVSLSMLGVAILIGGTYMLLLYLRDTESNVCGLQQEVSHQEMYTRMEFLLFVGSAMGLIFYVLQPKISDRDMKIFQVFGFDNLMRKLLFNKQSTQVPS</sequence>
<evidence type="ECO:0000313" key="3">
    <source>
        <dbReference type="Proteomes" id="UP001195483"/>
    </source>
</evidence>
<dbReference type="Proteomes" id="UP001195483">
    <property type="component" value="Unassembled WGS sequence"/>
</dbReference>
<name>A0AAE0SKB1_9BIVA</name>
<feature type="transmembrane region" description="Helical" evidence="1">
    <location>
        <begin position="220"/>
        <end position="238"/>
    </location>
</feature>
<keyword evidence="3" id="KW-1185">Reference proteome</keyword>
<keyword evidence="1" id="KW-0812">Transmembrane</keyword>
<gene>
    <name evidence="2" type="ORF">CHS0354_037005</name>
</gene>
<feature type="transmembrane region" description="Helical" evidence="1">
    <location>
        <begin position="132"/>
        <end position="149"/>
    </location>
</feature>
<keyword evidence="1" id="KW-1133">Transmembrane helix</keyword>